<proteinExistence type="predicted"/>
<dbReference type="PROSITE" id="PS50910">
    <property type="entry name" value="HEPN"/>
    <property type="match status" value="1"/>
</dbReference>
<dbReference type="RefSeq" id="WP_183866972.1">
    <property type="nucleotide sequence ID" value="NZ_JACHCF010000004.1"/>
</dbReference>
<dbReference type="InterPro" id="IPR007842">
    <property type="entry name" value="HEPN_dom"/>
</dbReference>
<sequence length="298" mass="34497">METQNLNHFQNQHKRFLSFIKVLVDKFKPEQIYSFGKNYALNEIDSCFVKHNTNGQYHYFLLMVTESRTKIEHEVQDFVNSKFGFGSMTVLVHGKEIIAEALAGNNRFFNTVCSKGQIVYSQNGMVEPEFISPFIPTQSAEKALKHLYHRMELANGFLAGADECLNNDHFNVCTFMLHQVVEQACIALIRVHLAYRCELHNLQRLLRLCKCFSDKPIKMLLSGTTEDERLFDILLTSYSGARYRDNFDVSREDAELLFYKISAFLTLAKVMCNEKIEALTKEVEVYKEQNQESEASHE</sequence>
<dbReference type="Pfam" id="PF05168">
    <property type="entry name" value="HEPN"/>
    <property type="match status" value="1"/>
</dbReference>
<evidence type="ECO:0000256" key="1">
    <source>
        <dbReference type="SAM" id="Coils"/>
    </source>
</evidence>
<evidence type="ECO:0000259" key="2">
    <source>
        <dbReference type="PROSITE" id="PS50910"/>
    </source>
</evidence>
<dbReference type="Proteomes" id="UP000537718">
    <property type="component" value="Unassembled WGS sequence"/>
</dbReference>
<dbReference type="EMBL" id="JACHCF010000004">
    <property type="protein sequence ID" value="MBB5620973.1"/>
    <property type="molecule type" value="Genomic_DNA"/>
</dbReference>
<dbReference type="SMART" id="SM00748">
    <property type="entry name" value="HEPN"/>
    <property type="match status" value="1"/>
</dbReference>
<comment type="caution">
    <text evidence="3">The sequence shown here is derived from an EMBL/GenBank/DDBJ whole genome shotgun (WGS) entry which is preliminary data.</text>
</comment>
<dbReference type="Gene3D" id="1.20.120.330">
    <property type="entry name" value="Nucleotidyltransferases domain 2"/>
    <property type="match status" value="1"/>
</dbReference>
<evidence type="ECO:0000313" key="3">
    <source>
        <dbReference type="EMBL" id="MBB5620973.1"/>
    </source>
</evidence>
<evidence type="ECO:0000313" key="4">
    <source>
        <dbReference type="Proteomes" id="UP000537718"/>
    </source>
</evidence>
<protein>
    <submittedName>
        <fullName evidence="3">HEPN domain-containing protein</fullName>
    </submittedName>
</protein>
<feature type="coiled-coil region" evidence="1">
    <location>
        <begin position="269"/>
        <end position="296"/>
    </location>
</feature>
<name>A0A7W8YSE3_9SPHI</name>
<feature type="domain" description="HEPN" evidence="2">
    <location>
        <begin position="151"/>
        <end position="264"/>
    </location>
</feature>
<organism evidence="3 4">
    <name type="scientific">Pedobacter cryoconitis</name>
    <dbReference type="NCBI Taxonomy" id="188932"/>
    <lineage>
        <taxon>Bacteria</taxon>
        <taxon>Pseudomonadati</taxon>
        <taxon>Bacteroidota</taxon>
        <taxon>Sphingobacteriia</taxon>
        <taxon>Sphingobacteriales</taxon>
        <taxon>Sphingobacteriaceae</taxon>
        <taxon>Pedobacter</taxon>
    </lineage>
</organism>
<dbReference type="SUPFAM" id="SSF81593">
    <property type="entry name" value="Nucleotidyltransferase substrate binding subunit/domain"/>
    <property type="match status" value="1"/>
</dbReference>
<dbReference type="AlphaFoldDB" id="A0A7W8YSE3"/>
<gene>
    <name evidence="3" type="ORF">HDE69_002026</name>
</gene>
<accession>A0A7W8YSE3</accession>
<reference evidence="3 4" key="1">
    <citation type="submission" date="2020-08" db="EMBL/GenBank/DDBJ databases">
        <title>Genomic Encyclopedia of Type Strains, Phase IV (KMG-V): Genome sequencing to study the core and pangenomes of soil and plant-associated prokaryotes.</title>
        <authorList>
            <person name="Whitman W."/>
        </authorList>
    </citation>
    <scope>NUCLEOTIDE SEQUENCE [LARGE SCALE GENOMIC DNA]</scope>
    <source>
        <strain evidence="3 4">MP7CTX6</strain>
    </source>
</reference>
<keyword evidence="1" id="KW-0175">Coiled coil</keyword>